<comment type="subcellular location">
    <subcellularLocation>
        <location evidence="11">Nucleus</location>
    </subcellularLocation>
    <subcellularLocation>
        <location evidence="11">Cytoplasm</location>
    </subcellularLocation>
    <subcellularLocation>
        <location evidence="1">Preautophagosomal structure</location>
    </subcellularLocation>
</comment>
<evidence type="ECO:0000256" key="7">
    <source>
        <dbReference type="ARBA" id="ARBA00022807"/>
    </source>
</evidence>
<keyword evidence="3" id="KW-0813">Transport</keyword>
<evidence type="ECO:0000256" key="1">
    <source>
        <dbReference type="ARBA" id="ARBA00004329"/>
    </source>
</evidence>
<evidence type="ECO:0000313" key="13">
    <source>
        <dbReference type="EMBL" id="AMD19442.1"/>
    </source>
</evidence>
<dbReference type="GO" id="GO:0000423">
    <property type="term" value="P:mitophagy"/>
    <property type="evidence" value="ECO:0007669"/>
    <property type="project" value="TreeGrafter"/>
</dbReference>
<dbReference type="OrthoDB" id="2960936at2759"/>
<dbReference type="GO" id="GO:0004197">
    <property type="term" value="F:cysteine-type endopeptidase activity"/>
    <property type="evidence" value="ECO:0007669"/>
    <property type="project" value="TreeGrafter"/>
</dbReference>
<evidence type="ECO:0000256" key="8">
    <source>
        <dbReference type="ARBA" id="ARBA00022927"/>
    </source>
</evidence>
<evidence type="ECO:0000313" key="14">
    <source>
        <dbReference type="Proteomes" id="UP000243052"/>
    </source>
</evidence>
<dbReference type="PANTHER" id="PTHR22624">
    <property type="entry name" value="CYSTEINE PROTEASE ATG4"/>
    <property type="match status" value="1"/>
</dbReference>
<dbReference type="GO" id="GO:0000045">
    <property type="term" value="P:autophagosome assembly"/>
    <property type="evidence" value="ECO:0007669"/>
    <property type="project" value="TreeGrafter"/>
</dbReference>
<dbReference type="InterPro" id="IPR005078">
    <property type="entry name" value="Peptidase_C54"/>
</dbReference>
<dbReference type="InterPro" id="IPR038765">
    <property type="entry name" value="Papain-like_cys_pep_sf"/>
</dbReference>
<dbReference type="PANTHER" id="PTHR22624:SF49">
    <property type="entry name" value="CYSTEINE PROTEASE"/>
    <property type="match status" value="1"/>
</dbReference>
<dbReference type="RefSeq" id="XP_017986438.1">
    <property type="nucleotide sequence ID" value="XM_018130949.1"/>
</dbReference>
<dbReference type="GeneID" id="28721743"/>
<dbReference type="GO" id="GO:0034727">
    <property type="term" value="P:piecemeal microautophagy of the nucleus"/>
    <property type="evidence" value="ECO:0007669"/>
    <property type="project" value="TreeGrafter"/>
</dbReference>
<evidence type="ECO:0000256" key="3">
    <source>
        <dbReference type="ARBA" id="ARBA00022448"/>
    </source>
</evidence>
<evidence type="ECO:0000256" key="5">
    <source>
        <dbReference type="ARBA" id="ARBA00022670"/>
    </source>
</evidence>
<sequence>MDIIQRMSQSLRELNNSDLDNSLVVLGVQYSPTVDDWGKQDEDMPVGLLHHILPKKQAWNPEFLLDVKSRLHFTYRTRFSPIVRHPDGPSPLSIGALLRNNPLNVLENVMKNSDCFITDIGWGCMIRTGQSLLANALQRVKLGRDFRTTAAEDPNDKELTIIRWFQDDIKYPFSLHKFVQEGFELSGKKPGEWFGPSATSMSIQSLVKKFPACGINQCTISTSSGDVYLDQLDPLFEADRDTTLLLLLCVRLGVNDLNEYYWNDIKQILTSKQSVGIAGGRPSSSLYFFGYQGDYLFYLDPHHAQPQLCSYKDEADLYNSVHPQKFNKIHLSAIDPSMLVGILILGKEDWKAWKKSIKSSRIIHLSDSQPPDILLDNDIERLITGDKVAINGQKDLKSELDSGDYIDVGSFLHSAEPHKLIEPEDEYQEVHCKNQRIVVMSETAEAGGPQIEVEKVLVEDQTIPVRSK</sequence>
<dbReference type="STRING" id="45286.A0A120K1J7"/>
<evidence type="ECO:0000256" key="10">
    <source>
        <dbReference type="ARBA" id="ARBA00029362"/>
    </source>
</evidence>
<keyword evidence="7" id="KW-0788">Thiol protease</keyword>
<dbReference type="EMBL" id="CP014242">
    <property type="protein sequence ID" value="AMD19442.1"/>
    <property type="molecule type" value="Genomic_DNA"/>
</dbReference>
<dbReference type="GO" id="GO:0019786">
    <property type="term" value="F:protein-phosphatidylethanolamide deconjugating activity"/>
    <property type="evidence" value="ECO:0007669"/>
    <property type="project" value="InterPro"/>
</dbReference>
<comment type="similarity">
    <text evidence="2 11">Belongs to the peptidase C54 family.</text>
</comment>
<keyword evidence="11" id="KW-0539">Nucleus</keyword>
<evidence type="ECO:0000259" key="12">
    <source>
        <dbReference type="Pfam" id="PF03416"/>
    </source>
</evidence>
<feature type="domain" description="Peptidase C54 catalytic" evidence="12">
    <location>
        <begin position="61"/>
        <end position="355"/>
    </location>
</feature>
<evidence type="ECO:0000256" key="6">
    <source>
        <dbReference type="ARBA" id="ARBA00022801"/>
    </source>
</evidence>
<comment type="function">
    <text evidence="11">Required for selective autophagic degradation of the nucleus (nucleophagy) as well as for mitophagy which contributes to regulate mitochondrial quantity and quality by eliminating the mitochondria to a basal level to fulfill cellular energy requirements and preventing excess ROS production.</text>
</comment>
<dbReference type="Pfam" id="PF03416">
    <property type="entry name" value="Peptidase_C54"/>
    <property type="match status" value="1"/>
</dbReference>
<dbReference type="SUPFAM" id="SSF54001">
    <property type="entry name" value="Cysteine proteinases"/>
    <property type="match status" value="1"/>
</dbReference>
<reference evidence="13 14" key="1">
    <citation type="submission" date="2016-01" db="EMBL/GenBank/DDBJ databases">
        <title>Genome sequence of the yeast Holleya sinecauda.</title>
        <authorList>
            <person name="Dietrich F.S."/>
        </authorList>
    </citation>
    <scope>NUCLEOTIDE SEQUENCE [LARGE SCALE GENOMIC DNA]</scope>
    <source>
        <strain evidence="13 14">ATCC 58844</strain>
    </source>
</reference>
<proteinExistence type="inferred from homology"/>
<comment type="catalytic activity">
    <reaction evidence="10">
        <text>[protein]-C-terminal L-amino acid-glycyl-phosphatidylethanolamide + H2O = [protein]-C-terminal L-amino acid-glycine + a 1,2-diacyl-sn-glycero-3-phosphoethanolamine</text>
        <dbReference type="Rhea" id="RHEA:67548"/>
        <dbReference type="Rhea" id="RHEA-COMP:17323"/>
        <dbReference type="Rhea" id="RHEA-COMP:17324"/>
        <dbReference type="ChEBI" id="CHEBI:15377"/>
        <dbReference type="ChEBI" id="CHEBI:64612"/>
        <dbReference type="ChEBI" id="CHEBI:172940"/>
        <dbReference type="ChEBI" id="CHEBI:172941"/>
    </reaction>
    <physiologicalReaction direction="left-to-right" evidence="10">
        <dbReference type="Rhea" id="RHEA:67549"/>
    </physiologicalReaction>
</comment>
<evidence type="ECO:0000256" key="2">
    <source>
        <dbReference type="ARBA" id="ARBA00010958"/>
    </source>
</evidence>
<evidence type="ECO:0000256" key="9">
    <source>
        <dbReference type="ARBA" id="ARBA00023006"/>
    </source>
</evidence>
<protein>
    <recommendedName>
        <fullName evidence="11">Cysteine protease</fullName>
        <ecNumber evidence="11">3.4.22.-</ecNumber>
    </recommendedName>
</protein>
<dbReference type="EC" id="3.4.22.-" evidence="11"/>
<keyword evidence="5 11" id="KW-0645">Protease</keyword>
<organism evidence="13 14">
    <name type="scientific">Eremothecium sinecaudum</name>
    <dbReference type="NCBI Taxonomy" id="45286"/>
    <lineage>
        <taxon>Eukaryota</taxon>
        <taxon>Fungi</taxon>
        <taxon>Dikarya</taxon>
        <taxon>Ascomycota</taxon>
        <taxon>Saccharomycotina</taxon>
        <taxon>Saccharomycetes</taxon>
        <taxon>Saccharomycetales</taxon>
        <taxon>Saccharomycetaceae</taxon>
        <taxon>Eremothecium</taxon>
    </lineage>
</organism>
<keyword evidence="14" id="KW-1185">Reference proteome</keyword>
<keyword evidence="6 11" id="KW-0378">Hydrolase</keyword>
<dbReference type="GO" id="GO:0015031">
    <property type="term" value="P:protein transport"/>
    <property type="evidence" value="ECO:0007669"/>
    <property type="project" value="UniProtKB-KW"/>
</dbReference>
<dbReference type="GO" id="GO:0035973">
    <property type="term" value="P:aggrephagy"/>
    <property type="evidence" value="ECO:0007669"/>
    <property type="project" value="TreeGrafter"/>
</dbReference>
<keyword evidence="9" id="KW-0072">Autophagy</keyword>
<gene>
    <name evidence="13" type="ORF">AW171_hschr21273</name>
</gene>
<keyword evidence="4 11" id="KW-0963">Cytoplasm</keyword>
<name>A0A120K1J7_9SACH</name>
<dbReference type="AlphaFoldDB" id="A0A120K1J7"/>
<dbReference type="GO" id="GO:0016485">
    <property type="term" value="P:protein processing"/>
    <property type="evidence" value="ECO:0007669"/>
    <property type="project" value="TreeGrafter"/>
</dbReference>
<dbReference type="GO" id="GO:0000407">
    <property type="term" value="C:phagophore assembly site"/>
    <property type="evidence" value="ECO:0007669"/>
    <property type="project" value="UniProtKB-SubCell"/>
</dbReference>
<evidence type="ECO:0000256" key="4">
    <source>
        <dbReference type="ARBA" id="ARBA00022490"/>
    </source>
</evidence>
<dbReference type="Proteomes" id="UP000243052">
    <property type="component" value="Chromosome ii"/>
</dbReference>
<accession>A0A120K1J7</accession>
<dbReference type="GO" id="GO:0005634">
    <property type="term" value="C:nucleus"/>
    <property type="evidence" value="ECO:0007669"/>
    <property type="project" value="UniProtKB-SubCell"/>
</dbReference>
<keyword evidence="8" id="KW-0653">Protein transport</keyword>
<dbReference type="InterPro" id="IPR046792">
    <property type="entry name" value="Peptidase_C54_cat"/>
</dbReference>
<evidence type="ECO:0000256" key="11">
    <source>
        <dbReference type="RuleBase" id="RU363115"/>
    </source>
</evidence>